<dbReference type="InterPro" id="IPR024684">
    <property type="entry name" value="Tscrpt_act_PerC/SfV_Orf40"/>
</dbReference>
<dbReference type="RefSeq" id="WP_182015642.1">
    <property type="nucleotide sequence ID" value="NZ_CP055905.1"/>
</dbReference>
<dbReference type="Proteomes" id="UP000514462">
    <property type="component" value="Plasmid pRHBSTW-00938_2"/>
</dbReference>
<sequence length="98" mass="11483">MSQLIYDNIAEKLEASGLWRRASTRWLALMDRPGNTLAEQEWLRQRRQWCQAQLKSRKQVPEHLNIAALSKAASDTQKKMGIILSKRVPYRKNHLVKK</sequence>
<accession>A0AAP9R2I3</accession>
<evidence type="ECO:0000313" key="2">
    <source>
        <dbReference type="Proteomes" id="UP000514462"/>
    </source>
</evidence>
<gene>
    <name evidence="1" type="ORF">HV331_25445</name>
</gene>
<dbReference type="Pfam" id="PF06069">
    <property type="entry name" value="PerC"/>
    <property type="match status" value="1"/>
</dbReference>
<dbReference type="AlphaFoldDB" id="A0AAP9R2I3"/>
<keyword evidence="1" id="KW-0614">Plasmid</keyword>
<reference evidence="2" key="1">
    <citation type="submission" date="2020-06" db="EMBL/GenBank/DDBJ databases">
        <title>REHAB project genomes.</title>
        <authorList>
            <person name="Shaw L.P."/>
        </authorList>
    </citation>
    <scope>NUCLEOTIDE SEQUENCE [LARGE SCALE GENOMIC DNA]</scope>
    <source>
        <strain evidence="2">RHBSTW-00938</strain>
        <plasmid evidence="2">prhbstw-00938_2</plasmid>
    </source>
</reference>
<evidence type="ECO:0000313" key="1">
    <source>
        <dbReference type="EMBL" id="QMR42869.1"/>
    </source>
</evidence>
<organism evidence="1 2">
    <name type="scientific">Klebsiella aerogenes</name>
    <name type="common">Enterobacter aerogenes</name>
    <dbReference type="NCBI Taxonomy" id="548"/>
    <lineage>
        <taxon>Bacteria</taxon>
        <taxon>Pseudomonadati</taxon>
        <taxon>Pseudomonadota</taxon>
        <taxon>Gammaproteobacteria</taxon>
        <taxon>Enterobacterales</taxon>
        <taxon>Enterobacteriaceae</taxon>
        <taxon>Klebsiella/Raoultella group</taxon>
        <taxon>Klebsiella</taxon>
    </lineage>
</organism>
<dbReference type="EMBL" id="CP055905">
    <property type="protein sequence ID" value="QMR42869.1"/>
    <property type="molecule type" value="Genomic_DNA"/>
</dbReference>
<name>A0AAP9R2I3_KLEAE</name>
<geneLocation type="plasmid" evidence="2">
    <name>prhbstw-00938_2</name>
</geneLocation>
<proteinExistence type="predicted"/>
<protein>
    <submittedName>
        <fullName evidence="1">PerC family transcriptional regulator</fullName>
    </submittedName>
</protein>